<dbReference type="Proteomes" id="UP001378242">
    <property type="component" value="Unassembled WGS sequence"/>
</dbReference>
<sequence length="132" mass="14312">MTTTQALLLIGVAALATFATRVTPFLFLSRHSAHPLILHMGRYLPAIVMVVLIIVSLSAMSLPGDFPRDLPSTLARSELWRDWLMQAEGAGMLISATCVAGLHLWRRNALLSIAVGTGLYMAWVQLGPMAQA</sequence>
<dbReference type="InterPro" id="IPR008407">
    <property type="entry name" value="Brnchd-chn_aa_trnsp_AzlD"/>
</dbReference>
<feature type="transmembrane region" description="Helical" evidence="1">
    <location>
        <begin position="109"/>
        <end position="126"/>
    </location>
</feature>
<dbReference type="EMBL" id="JBAKAP010000001">
    <property type="protein sequence ID" value="MEL0615546.1"/>
    <property type="molecule type" value="Genomic_DNA"/>
</dbReference>
<proteinExistence type="predicted"/>
<reference evidence="2 3" key="1">
    <citation type="submission" date="2024-02" db="EMBL/GenBank/DDBJ databases">
        <title>Bacteria isolated from the canopy kelp, Nereocystis luetkeana.</title>
        <authorList>
            <person name="Pfister C.A."/>
            <person name="Younker I.T."/>
            <person name="Light S.H."/>
        </authorList>
    </citation>
    <scope>NUCLEOTIDE SEQUENCE [LARGE SCALE GENOMIC DNA]</scope>
    <source>
        <strain evidence="2 3">TI.5.07</strain>
    </source>
</reference>
<dbReference type="Pfam" id="PF05437">
    <property type="entry name" value="AzlD"/>
    <property type="match status" value="1"/>
</dbReference>
<feature type="transmembrane region" description="Helical" evidence="1">
    <location>
        <begin position="43"/>
        <end position="62"/>
    </location>
</feature>
<keyword evidence="1" id="KW-0472">Membrane</keyword>
<gene>
    <name evidence="2" type="ORF">V6243_01790</name>
</gene>
<protein>
    <submittedName>
        <fullName evidence="2">AzlD domain-containing protein</fullName>
    </submittedName>
</protein>
<feature type="transmembrane region" description="Helical" evidence="1">
    <location>
        <begin position="83"/>
        <end position="103"/>
    </location>
</feature>
<name>A0ABU9GAQ3_COBMA</name>
<comment type="caution">
    <text evidence="2">The sequence shown here is derived from an EMBL/GenBank/DDBJ whole genome shotgun (WGS) entry which is preliminary data.</text>
</comment>
<accession>A0ABU9GAQ3</accession>
<evidence type="ECO:0000256" key="1">
    <source>
        <dbReference type="SAM" id="Phobius"/>
    </source>
</evidence>
<evidence type="ECO:0000313" key="2">
    <source>
        <dbReference type="EMBL" id="MEL0615546.1"/>
    </source>
</evidence>
<dbReference type="PIRSF" id="PIRSF003203">
    <property type="entry name" value="AzlD"/>
    <property type="match status" value="1"/>
</dbReference>
<keyword evidence="3" id="KW-1185">Reference proteome</keyword>
<keyword evidence="1" id="KW-1133">Transmembrane helix</keyword>
<organism evidence="2 3">
    <name type="scientific">Cobetia marina</name>
    <name type="common">Deleya marina</name>
    <dbReference type="NCBI Taxonomy" id="28258"/>
    <lineage>
        <taxon>Bacteria</taxon>
        <taxon>Pseudomonadati</taxon>
        <taxon>Pseudomonadota</taxon>
        <taxon>Gammaproteobacteria</taxon>
        <taxon>Oceanospirillales</taxon>
        <taxon>Halomonadaceae</taxon>
        <taxon>Cobetia</taxon>
    </lineage>
</organism>
<keyword evidence="1" id="KW-0812">Transmembrane</keyword>
<dbReference type="RefSeq" id="WP_341541696.1">
    <property type="nucleotide sequence ID" value="NZ_JBAKAP010000001.1"/>
</dbReference>
<evidence type="ECO:0000313" key="3">
    <source>
        <dbReference type="Proteomes" id="UP001378242"/>
    </source>
</evidence>